<protein>
    <submittedName>
        <fullName evidence="5">5-oxoprolinase subunit PxpB</fullName>
        <ecNumber evidence="5">3.5.2.9</ecNumber>
    </submittedName>
</protein>
<dbReference type="AlphaFoldDB" id="A0A5C7F767"/>
<name>A0A5C7F767_9BACT</name>
<dbReference type="Gene3D" id="2.40.100.10">
    <property type="entry name" value="Cyclophilin-like"/>
    <property type="match status" value="1"/>
</dbReference>
<evidence type="ECO:0000313" key="5">
    <source>
        <dbReference type="EMBL" id="TXF85420.1"/>
    </source>
</evidence>
<proteinExistence type="predicted"/>
<accession>A0A5C7F767</accession>
<dbReference type="SUPFAM" id="SSF50891">
    <property type="entry name" value="Cyclophilin-like"/>
    <property type="match status" value="1"/>
</dbReference>
<keyword evidence="3" id="KW-0067">ATP-binding</keyword>
<dbReference type="GO" id="GO:0017168">
    <property type="term" value="F:5-oxoprolinase (ATP-hydrolyzing) activity"/>
    <property type="evidence" value="ECO:0007669"/>
    <property type="project" value="UniProtKB-EC"/>
</dbReference>
<keyword evidence="6" id="KW-1185">Reference proteome</keyword>
<gene>
    <name evidence="5" type="primary">pxpB</name>
    <name evidence="5" type="ORF">FUA23_20625</name>
</gene>
<dbReference type="NCBIfam" id="TIGR00370">
    <property type="entry name" value="5-oxoprolinase subunit PxpB"/>
    <property type="match status" value="1"/>
</dbReference>
<evidence type="ECO:0000256" key="3">
    <source>
        <dbReference type="ARBA" id="ARBA00022840"/>
    </source>
</evidence>
<sequence length="234" mass="25655">MQQNSPALRSPRTILTYGPDALLLQWEQRIAPDISAGVHAWAAAISGNVAVRECVPAYASLLVRFAPRLISAYDLQEFILALKPESKKNDQHLHHQLPVCYDGPDLQEVASLLGLSPERVIQLHTSQKYLVYQIGFRPGFGFLGQTLTELEVARRSAPRARVPAGSVGIAGRQTGIYPSESPGGWQLIGRCPVPLLRAGDQPALLRAGDTVQFRPVSLPEFNDLLNSPAPWPKR</sequence>
<dbReference type="Gene3D" id="3.30.1360.40">
    <property type="match status" value="1"/>
</dbReference>
<dbReference type="PANTHER" id="PTHR34698">
    <property type="entry name" value="5-OXOPROLINASE SUBUNIT B"/>
    <property type="match status" value="1"/>
</dbReference>
<dbReference type="EC" id="3.5.2.9" evidence="5"/>
<dbReference type="PANTHER" id="PTHR34698:SF2">
    <property type="entry name" value="5-OXOPROLINASE SUBUNIT B"/>
    <property type="match status" value="1"/>
</dbReference>
<feature type="domain" description="Carboxyltransferase" evidence="4">
    <location>
        <begin position="12"/>
        <end position="205"/>
    </location>
</feature>
<evidence type="ECO:0000259" key="4">
    <source>
        <dbReference type="SMART" id="SM00796"/>
    </source>
</evidence>
<dbReference type="InterPro" id="IPR003833">
    <property type="entry name" value="CT_C_D"/>
</dbReference>
<dbReference type="OrthoDB" id="9778567at2"/>
<dbReference type="SMART" id="SM00796">
    <property type="entry name" value="AHS1"/>
    <property type="match status" value="1"/>
</dbReference>
<dbReference type="InterPro" id="IPR010016">
    <property type="entry name" value="PxpB"/>
</dbReference>
<dbReference type="SUPFAM" id="SSF160467">
    <property type="entry name" value="PH0987 N-terminal domain-like"/>
    <property type="match status" value="1"/>
</dbReference>
<organism evidence="5 6">
    <name type="scientific">Neolewinella aurantiaca</name>
    <dbReference type="NCBI Taxonomy" id="2602767"/>
    <lineage>
        <taxon>Bacteria</taxon>
        <taxon>Pseudomonadati</taxon>
        <taxon>Bacteroidota</taxon>
        <taxon>Saprospiria</taxon>
        <taxon>Saprospirales</taxon>
        <taxon>Lewinellaceae</taxon>
        <taxon>Neolewinella</taxon>
    </lineage>
</organism>
<evidence type="ECO:0000256" key="1">
    <source>
        <dbReference type="ARBA" id="ARBA00022741"/>
    </source>
</evidence>
<evidence type="ECO:0000313" key="6">
    <source>
        <dbReference type="Proteomes" id="UP000321907"/>
    </source>
</evidence>
<evidence type="ECO:0000256" key="2">
    <source>
        <dbReference type="ARBA" id="ARBA00022801"/>
    </source>
</evidence>
<dbReference type="Pfam" id="PF02682">
    <property type="entry name" value="CT_C_D"/>
    <property type="match status" value="1"/>
</dbReference>
<dbReference type="Proteomes" id="UP000321907">
    <property type="component" value="Unassembled WGS sequence"/>
</dbReference>
<reference evidence="5 6" key="1">
    <citation type="submission" date="2019-08" db="EMBL/GenBank/DDBJ databases">
        <title>Lewinella sp. strain SSH13 Genome sequencing and assembly.</title>
        <authorList>
            <person name="Kim I."/>
        </authorList>
    </citation>
    <scope>NUCLEOTIDE SEQUENCE [LARGE SCALE GENOMIC DNA]</scope>
    <source>
        <strain evidence="5 6">SSH13</strain>
    </source>
</reference>
<dbReference type="GO" id="GO:0005524">
    <property type="term" value="F:ATP binding"/>
    <property type="evidence" value="ECO:0007669"/>
    <property type="project" value="UniProtKB-KW"/>
</dbReference>
<dbReference type="EMBL" id="VOXD01000047">
    <property type="protein sequence ID" value="TXF85420.1"/>
    <property type="molecule type" value="Genomic_DNA"/>
</dbReference>
<keyword evidence="1" id="KW-0547">Nucleotide-binding</keyword>
<comment type="caution">
    <text evidence="5">The sequence shown here is derived from an EMBL/GenBank/DDBJ whole genome shotgun (WGS) entry which is preliminary data.</text>
</comment>
<dbReference type="InterPro" id="IPR029000">
    <property type="entry name" value="Cyclophilin-like_dom_sf"/>
</dbReference>
<keyword evidence="2 5" id="KW-0378">Hydrolase</keyword>